<organism evidence="1 3">
    <name type="scientific">Medicago truncatula</name>
    <name type="common">Barrel medic</name>
    <name type="synonym">Medicago tribuloides</name>
    <dbReference type="NCBI Taxonomy" id="3880"/>
    <lineage>
        <taxon>Eukaryota</taxon>
        <taxon>Viridiplantae</taxon>
        <taxon>Streptophyta</taxon>
        <taxon>Embryophyta</taxon>
        <taxon>Tracheophyta</taxon>
        <taxon>Spermatophyta</taxon>
        <taxon>Magnoliopsida</taxon>
        <taxon>eudicotyledons</taxon>
        <taxon>Gunneridae</taxon>
        <taxon>Pentapetalae</taxon>
        <taxon>rosids</taxon>
        <taxon>fabids</taxon>
        <taxon>Fabales</taxon>
        <taxon>Fabaceae</taxon>
        <taxon>Papilionoideae</taxon>
        <taxon>50 kb inversion clade</taxon>
        <taxon>NPAAA clade</taxon>
        <taxon>Hologalegina</taxon>
        <taxon>IRL clade</taxon>
        <taxon>Trifolieae</taxon>
        <taxon>Medicago</taxon>
    </lineage>
</organism>
<protein>
    <submittedName>
        <fullName evidence="1 2">Uncharacterized protein</fullName>
    </submittedName>
</protein>
<reference evidence="2" key="3">
    <citation type="submission" date="2015-04" db="UniProtKB">
        <authorList>
            <consortium name="EnsemblPlants"/>
        </authorList>
    </citation>
    <scope>IDENTIFICATION</scope>
    <source>
        <strain evidence="2">cv. Jemalong A17</strain>
    </source>
</reference>
<name>A0A072V9Q5_MEDTR</name>
<proteinExistence type="predicted"/>
<dbReference type="EMBL" id="CM001218">
    <property type="protein sequence ID" value="KEH38547.1"/>
    <property type="molecule type" value="Genomic_DNA"/>
</dbReference>
<accession>A0A072V9Q5</accession>
<evidence type="ECO:0000313" key="2">
    <source>
        <dbReference type="EnsemblPlants" id="KEH38547"/>
    </source>
</evidence>
<dbReference type="Proteomes" id="UP000002051">
    <property type="component" value="Chromosome 2"/>
</dbReference>
<dbReference type="ExpressionAtlas" id="A0A072V9Q5">
    <property type="expression patterns" value="differential"/>
</dbReference>
<sequence>MLPATIYSKLATFLMDPSLGLPSLKQKMSLKMVTFGTLAPVLTLKIYSSQLKMLSLLMILTHMSFILSFPMRLPLSSTICTINAMIMLKMLTSGKITGAATTPPRVDIIGFSQLPTRNNIWPWHHLAANIYNLVEAIKSSFLTLVIAAPADRLVKWNNNNHTCVILNVDGSYYGCPIRSWFGGILRNNYDFFLTAFSGFILVSDDICLLNFQLFIMG</sequence>
<evidence type="ECO:0000313" key="1">
    <source>
        <dbReference type="EMBL" id="KEH38547.1"/>
    </source>
</evidence>
<reference evidence="1 3" key="1">
    <citation type="journal article" date="2011" name="Nature">
        <title>The Medicago genome provides insight into the evolution of rhizobial symbioses.</title>
        <authorList>
            <person name="Young N.D."/>
            <person name="Debelle F."/>
            <person name="Oldroyd G.E."/>
            <person name="Geurts R."/>
            <person name="Cannon S.B."/>
            <person name="Udvardi M.K."/>
            <person name="Benedito V.A."/>
            <person name="Mayer K.F."/>
            <person name="Gouzy J."/>
            <person name="Schoof H."/>
            <person name="Van de Peer Y."/>
            <person name="Proost S."/>
            <person name="Cook D.R."/>
            <person name="Meyers B.C."/>
            <person name="Spannagl M."/>
            <person name="Cheung F."/>
            <person name="De Mita S."/>
            <person name="Krishnakumar V."/>
            <person name="Gundlach H."/>
            <person name="Zhou S."/>
            <person name="Mudge J."/>
            <person name="Bharti A.K."/>
            <person name="Murray J.D."/>
            <person name="Naoumkina M.A."/>
            <person name="Rosen B."/>
            <person name="Silverstein K.A."/>
            <person name="Tang H."/>
            <person name="Rombauts S."/>
            <person name="Zhao P.X."/>
            <person name="Zhou P."/>
            <person name="Barbe V."/>
            <person name="Bardou P."/>
            <person name="Bechner M."/>
            <person name="Bellec A."/>
            <person name="Berger A."/>
            <person name="Berges H."/>
            <person name="Bidwell S."/>
            <person name="Bisseling T."/>
            <person name="Choisne N."/>
            <person name="Couloux A."/>
            <person name="Denny R."/>
            <person name="Deshpande S."/>
            <person name="Dai X."/>
            <person name="Doyle J.J."/>
            <person name="Dudez A.M."/>
            <person name="Farmer A.D."/>
            <person name="Fouteau S."/>
            <person name="Franken C."/>
            <person name="Gibelin C."/>
            <person name="Gish J."/>
            <person name="Goldstein S."/>
            <person name="Gonzalez A.J."/>
            <person name="Green P.J."/>
            <person name="Hallab A."/>
            <person name="Hartog M."/>
            <person name="Hua A."/>
            <person name="Humphray S.J."/>
            <person name="Jeong D.H."/>
            <person name="Jing Y."/>
            <person name="Jocker A."/>
            <person name="Kenton S.M."/>
            <person name="Kim D.J."/>
            <person name="Klee K."/>
            <person name="Lai H."/>
            <person name="Lang C."/>
            <person name="Lin S."/>
            <person name="Macmil S.L."/>
            <person name="Magdelenat G."/>
            <person name="Matthews L."/>
            <person name="McCorrison J."/>
            <person name="Monaghan E.L."/>
            <person name="Mun J.H."/>
            <person name="Najar F.Z."/>
            <person name="Nicholson C."/>
            <person name="Noirot C."/>
            <person name="O'Bleness M."/>
            <person name="Paule C.R."/>
            <person name="Poulain J."/>
            <person name="Prion F."/>
            <person name="Qin B."/>
            <person name="Qu C."/>
            <person name="Retzel E.F."/>
            <person name="Riddle C."/>
            <person name="Sallet E."/>
            <person name="Samain S."/>
            <person name="Samson N."/>
            <person name="Sanders I."/>
            <person name="Saurat O."/>
            <person name="Scarpelli C."/>
            <person name="Schiex T."/>
            <person name="Segurens B."/>
            <person name="Severin A.J."/>
            <person name="Sherrier D.J."/>
            <person name="Shi R."/>
            <person name="Sims S."/>
            <person name="Singer S.R."/>
            <person name="Sinharoy S."/>
            <person name="Sterck L."/>
            <person name="Viollet A."/>
            <person name="Wang B.B."/>
            <person name="Wang K."/>
            <person name="Wang M."/>
            <person name="Wang X."/>
            <person name="Warfsmann J."/>
            <person name="Weissenbach J."/>
            <person name="White D.D."/>
            <person name="White J.D."/>
            <person name="Wiley G.B."/>
            <person name="Wincker P."/>
            <person name="Xing Y."/>
            <person name="Yang L."/>
            <person name="Yao Z."/>
            <person name="Ying F."/>
            <person name="Zhai J."/>
            <person name="Zhou L."/>
            <person name="Zuber A."/>
            <person name="Denarie J."/>
            <person name="Dixon R.A."/>
            <person name="May G.D."/>
            <person name="Schwartz D.C."/>
            <person name="Rogers J."/>
            <person name="Quetier F."/>
            <person name="Town C.D."/>
            <person name="Roe B.A."/>
        </authorList>
    </citation>
    <scope>NUCLEOTIDE SEQUENCE [LARGE SCALE GENOMIC DNA]</scope>
    <source>
        <strain evidence="1">A17</strain>
        <strain evidence="2 3">cv. Jemalong A17</strain>
    </source>
</reference>
<gene>
    <name evidence="1" type="ordered locus">MTR_2g073220</name>
</gene>
<dbReference type="EnsemblPlants" id="KEH38547">
    <property type="protein sequence ID" value="KEH38547"/>
    <property type="gene ID" value="MTR_2g073220"/>
</dbReference>
<reference evidence="1 3" key="2">
    <citation type="journal article" date="2014" name="BMC Genomics">
        <title>An improved genome release (version Mt4.0) for the model legume Medicago truncatula.</title>
        <authorList>
            <person name="Tang H."/>
            <person name="Krishnakumar V."/>
            <person name="Bidwell S."/>
            <person name="Rosen B."/>
            <person name="Chan A."/>
            <person name="Zhou S."/>
            <person name="Gentzbittel L."/>
            <person name="Childs K.L."/>
            <person name="Yandell M."/>
            <person name="Gundlach H."/>
            <person name="Mayer K.F."/>
            <person name="Schwartz D.C."/>
            <person name="Town C.D."/>
        </authorList>
    </citation>
    <scope>GENOME REANNOTATION</scope>
    <source>
        <strain evidence="1">A17</strain>
        <strain evidence="2 3">cv. Jemalong A17</strain>
    </source>
</reference>
<dbReference type="AlphaFoldDB" id="A0A072V9Q5"/>
<dbReference type="HOGENOM" id="CLU_1273914_0_0_1"/>
<evidence type="ECO:0000313" key="3">
    <source>
        <dbReference type="Proteomes" id="UP000002051"/>
    </source>
</evidence>
<keyword evidence="3" id="KW-1185">Reference proteome</keyword>